<dbReference type="InterPro" id="IPR007485">
    <property type="entry name" value="LPS_assembly_LptE"/>
</dbReference>
<dbReference type="Pfam" id="PF04390">
    <property type="entry name" value="LptE"/>
    <property type="match status" value="1"/>
</dbReference>
<evidence type="ECO:0000313" key="2">
    <source>
        <dbReference type="Proteomes" id="UP000503264"/>
    </source>
</evidence>
<dbReference type="GO" id="GO:0043165">
    <property type="term" value="P:Gram-negative-bacterium-type cell outer membrane assembly"/>
    <property type="evidence" value="ECO:0007669"/>
    <property type="project" value="InterPro"/>
</dbReference>
<dbReference type="PROSITE" id="PS51257">
    <property type="entry name" value="PROKAR_LIPOPROTEIN"/>
    <property type="match status" value="1"/>
</dbReference>
<dbReference type="EMBL" id="CP012542">
    <property type="protein sequence ID" value="QCD45325.1"/>
    <property type="molecule type" value="Genomic_DNA"/>
</dbReference>
<gene>
    <name evidence="1" type="ORF">CMUC_1575</name>
</gene>
<organism evidence="1 2">
    <name type="scientific">Campylobacter mucosalis CCUG 21559</name>
    <dbReference type="NCBI Taxonomy" id="1032067"/>
    <lineage>
        <taxon>Bacteria</taxon>
        <taxon>Pseudomonadati</taxon>
        <taxon>Campylobacterota</taxon>
        <taxon>Epsilonproteobacteria</taxon>
        <taxon>Campylobacterales</taxon>
        <taxon>Campylobacteraceae</taxon>
        <taxon>Campylobacter</taxon>
    </lineage>
</organism>
<evidence type="ECO:0000313" key="1">
    <source>
        <dbReference type="EMBL" id="QCD45325.1"/>
    </source>
</evidence>
<sequence length="177" mass="19946">MRYIFAIFLAFFFVGCGYKPVSKITKDVLSDSVYVDVIVDKIEPKNSVLIKDAVMEGVVSRLNKKLGSKDNSNTFIEISTSSLTYQATIYDEYGYISSYKAVLRLNFKTKFKDGSVAVIPASGEYDFSISRRMKNSRYADSIISDTEKYNAIREASKEAFDEYISKLAIKGYKNGSN</sequence>
<accession>A0A6G5QI05</accession>
<dbReference type="AlphaFoldDB" id="A0A6G5QI05"/>
<reference evidence="1 2" key="1">
    <citation type="submission" date="2016-07" db="EMBL/GenBank/DDBJ databases">
        <title>Comparative genomics of the Campylobacter concisus group.</title>
        <authorList>
            <person name="Miller W.G."/>
            <person name="Yee E."/>
            <person name="Chapman M.H."/>
            <person name="Huynh S."/>
            <person name="Bono J.L."/>
            <person name="On S.L.W."/>
            <person name="StLeger J."/>
            <person name="Foster G."/>
            <person name="Parker C.T."/>
        </authorList>
    </citation>
    <scope>NUCLEOTIDE SEQUENCE [LARGE SCALE GENOMIC DNA]</scope>
    <source>
        <strain evidence="1 2">CCUG 21559</strain>
    </source>
</reference>
<proteinExistence type="predicted"/>
<keyword evidence="2" id="KW-1185">Reference proteome</keyword>
<protein>
    <submittedName>
        <fullName evidence="1">Putative lipooligosaccharide transport system, OM component (LptE family)</fullName>
    </submittedName>
</protein>
<name>A0A6G5QI05_9BACT</name>
<dbReference type="RefSeq" id="WP_034969561.1">
    <property type="nucleotide sequence ID" value="NZ_CP012542.1"/>
</dbReference>
<dbReference type="Proteomes" id="UP000503264">
    <property type="component" value="Chromosome"/>
</dbReference>
<dbReference type="GO" id="GO:0019867">
    <property type="term" value="C:outer membrane"/>
    <property type="evidence" value="ECO:0007669"/>
    <property type="project" value="InterPro"/>
</dbReference>